<comment type="cofactor">
    <cofactor evidence="1 10">
        <name>Mg(2+)</name>
        <dbReference type="ChEBI" id="CHEBI:18420"/>
    </cofactor>
</comment>
<reference evidence="15 16" key="1">
    <citation type="submission" date="2018-11" db="EMBL/GenBank/DDBJ databases">
        <authorList>
            <person name="Zhou Z."/>
            <person name="Wang G."/>
        </authorList>
    </citation>
    <scope>NUCLEOTIDE SEQUENCE [LARGE SCALE GENOMIC DNA]</scope>
    <source>
        <strain evidence="15 16">KCTC52004</strain>
    </source>
</reference>
<dbReference type="Proteomes" id="UP000271925">
    <property type="component" value="Unassembled WGS sequence"/>
</dbReference>
<evidence type="ECO:0000313" key="16">
    <source>
        <dbReference type="Proteomes" id="UP000271925"/>
    </source>
</evidence>
<organism evidence="15 16">
    <name type="scientific">Larkinella rosea</name>
    <dbReference type="NCBI Taxonomy" id="2025312"/>
    <lineage>
        <taxon>Bacteria</taxon>
        <taxon>Pseudomonadati</taxon>
        <taxon>Bacteroidota</taxon>
        <taxon>Cytophagia</taxon>
        <taxon>Cytophagales</taxon>
        <taxon>Spirosomataceae</taxon>
        <taxon>Larkinella</taxon>
    </lineage>
</organism>
<dbReference type="GO" id="GO:0003676">
    <property type="term" value="F:nucleic acid binding"/>
    <property type="evidence" value="ECO:0007669"/>
    <property type="project" value="InterPro"/>
</dbReference>
<comment type="similarity">
    <text evidence="2 10">Belongs to the DNA/RNA non-specific endonuclease family.</text>
</comment>
<keyword evidence="4 9" id="KW-0479">Metal-binding</keyword>
<dbReference type="CDD" id="cd00091">
    <property type="entry name" value="NUC"/>
    <property type="match status" value="1"/>
</dbReference>
<dbReference type="EMBL" id="RQJO01000007">
    <property type="protein sequence ID" value="RRB06823.1"/>
    <property type="molecule type" value="Genomic_DNA"/>
</dbReference>
<dbReference type="PANTHER" id="PTHR13966">
    <property type="entry name" value="ENDONUCLEASE RELATED"/>
    <property type="match status" value="1"/>
</dbReference>
<name>A0A3P1C175_9BACT</name>
<evidence type="ECO:0000256" key="6">
    <source>
        <dbReference type="ARBA" id="ARBA00022801"/>
    </source>
</evidence>
<dbReference type="RefSeq" id="WP_124870589.1">
    <property type="nucleotide sequence ID" value="NZ_RQJO01000007.1"/>
</dbReference>
<feature type="region of interest" description="Disordered" evidence="11">
    <location>
        <begin position="175"/>
        <end position="198"/>
    </location>
</feature>
<dbReference type="EC" id="3.1.30.-" evidence="10"/>
<feature type="region of interest" description="Disordered" evidence="11">
    <location>
        <begin position="64"/>
        <end position="112"/>
    </location>
</feature>
<feature type="domain" description="ENPP1-3/EXOG-like endonuclease/phosphodiesterase" evidence="13">
    <location>
        <begin position="142"/>
        <end position="336"/>
    </location>
</feature>
<proteinExistence type="inferred from homology"/>
<dbReference type="InterPro" id="IPR040255">
    <property type="entry name" value="Non-specific_endonuclease"/>
</dbReference>
<dbReference type="InterPro" id="IPR044929">
    <property type="entry name" value="DNA/RNA_non-sp_Endonuclease_sf"/>
</dbReference>
<feature type="transmembrane region" description="Helical" evidence="12">
    <location>
        <begin position="21"/>
        <end position="39"/>
    </location>
</feature>
<evidence type="ECO:0000256" key="12">
    <source>
        <dbReference type="SAM" id="Phobius"/>
    </source>
</evidence>
<dbReference type="SUPFAM" id="SSF54060">
    <property type="entry name" value="His-Me finger endonucleases"/>
    <property type="match status" value="1"/>
</dbReference>
<feature type="compositionally biased region" description="Polar residues" evidence="11">
    <location>
        <begin position="178"/>
        <end position="196"/>
    </location>
</feature>
<feature type="domain" description="DNA/RNA non-specific endonuclease/pyrophosphatase/phosphodiesterase" evidence="14">
    <location>
        <begin position="141"/>
        <end position="336"/>
    </location>
</feature>
<evidence type="ECO:0000256" key="1">
    <source>
        <dbReference type="ARBA" id="ARBA00001946"/>
    </source>
</evidence>
<dbReference type="InterPro" id="IPR020821">
    <property type="entry name" value="ENPP1-3/EXOG-like_nuc-like"/>
</dbReference>
<evidence type="ECO:0000256" key="7">
    <source>
        <dbReference type="ARBA" id="ARBA00022842"/>
    </source>
</evidence>
<evidence type="ECO:0000256" key="10">
    <source>
        <dbReference type="RuleBase" id="RU366055"/>
    </source>
</evidence>
<keyword evidence="6 10" id="KW-0378">Hydrolase</keyword>
<dbReference type="Gene3D" id="3.40.570.10">
    <property type="entry name" value="Extracellular Endonuclease, subunit A"/>
    <property type="match status" value="1"/>
</dbReference>
<protein>
    <recommendedName>
        <fullName evidence="10">Endonuclease</fullName>
        <ecNumber evidence="10">3.1.30.-</ecNumber>
    </recommendedName>
</protein>
<evidence type="ECO:0000256" key="5">
    <source>
        <dbReference type="ARBA" id="ARBA00022759"/>
    </source>
</evidence>
<evidence type="ECO:0000256" key="3">
    <source>
        <dbReference type="ARBA" id="ARBA00022722"/>
    </source>
</evidence>
<keyword evidence="12" id="KW-1133">Transmembrane helix</keyword>
<dbReference type="SMART" id="SM00477">
    <property type="entry name" value="NUC"/>
    <property type="match status" value="1"/>
</dbReference>
<dbReference type="InterPro" id="IPR001604">
    <property type="entry name" value="Endo_G_ENPP1-like_dom"/>
</dbReference>
<dbReference type="InterPro" id="IPR044925">
    <property type="entry name" value="His-Me_finger_sf"/>
</dbReference>
<evidence type="ECO:0000256" key="9">
    <source>
        <dbReference type="PIRSR" id="PIRSR640255-2"/>
    </source>
</evidence>
<accession>A0A3P1C175</accession>
<keyword evidence="7" id="KW-0460">Magnesium</keyword>
<evidence type="ECO:0000313" key="15">
    <source>
        <dbReference type="EMBL" id="RRB06823.1"/>
    </source>
</evidence>
<dbReference type="GO" id="GO:0004519">
    <property type="term" value="F:endonuclease activity"/>
    <property type="evidence" value="ECO:0007669"/>
    <property type="project" value="UniProtKB-UniRule"/>
</dbReference>
<dbReference type="Pfam" id="PF01223">
    <property type="entry name" value="Endonuclease_NS"/>
    <property type="match status" value="1"/>
</dbReference>
<evidence type="ECO:0000259" key="14">
    <source>
        <dbReference type="SMART" id="SM00892"/>
    </source>
</evidence>
<evidence type="ECO:0000256" key="8">
    <source>
        <dbReference type="PIRSR" id="PIRSR640255-1"/>
    </source>
</evidence>
<keyword evidence="3 10" id="KW-0540">Nuclease</keyword>
<dbReference type="SMART" id="SM00892">
    <property type="entry name" value="Endonuclease_NS"/>
    <property type="match status" value="1"/>
</dbReference>
<evidence type="ECO:0000256" key="4">
    <source>
        <dbReference type="ARBA" id="ARBA00022723"/>
    </source>
</evidence>
<keyword evidence="5 10" id="KW-0255">Endonuclease</keyword>
<keyword evidence="12" id="KW-0812">Transmembrane</keyword>
<evidence type="ECO:0000259" key="13">
    <source>
        <dbReference type="SMART" id="SM00477"/>
    </source>
</evidence>
<sequence>MFFRSQHPSKHFYRSGFRLRSNTLILLFIFFLIGLFLHYGGRTEPVVAFWNDVKSLVGIKSSPKETVRENPYKAPEPTQETAADNTDTEASDDRSMLEKAKSEGSKNRSVPKANSTKKLFDFEKLVDFTLPGFQPNDEIIRHDGYTLRYREEYEQADWVSYPLLENEILGDAERKNEQFQPDPTVETGSAVSSDYSRSGYDRGHLAPAGDFKFSKEMMRQTFYMSNISPQVPDFNRGIWKKLEEQVRVWALRDKGLYVVTGPVLRPGLPTIGKKNQIAVPEYYYKVLLYCNNPDVRMIAFLLKNEEADGSLKQFVVTVDEVEKRTGIDFFPKIPDKLEQQLESARPAQMIANWFSL</sequence>
<comment type="caution">
    <text evidence="15">The sequence shown here is derived from an EMBL/GenBank/DDBJ whole genome shotgun (WGS) entry which is preliminary data.</text>
</comment>
<gene>
    <name evidence="15" type="ORF">EHT25_03255</name>
</gene>
<keyword evidence="12" id="KW-0472">Membrane</keyword>
<dbReference type="AlphaFoldDB" id="A0A3P1C175"/>
<evidence type="ECO:0000256" key="11">
    <source>
        <dbReference type="SAM" id="MobiDB-lite"/>
    </source>
</evidence>
<evidence type="ECO:0000256" key="2">
    <source>
        <dbReference type="ARBA" id="ARBA00010052"/>
    </source>
</evidence>
<dbReference type="OrthoDB" id="9811262at2"/>
<feature type="compositionally biased region" description="Basic and acidic residues" evidence="11">
    <location>
        <begin position="91"/>
        <end position="106"/>
    </location>
</feature>
<dbReference type="InterPro" id="IPR018524">
    <property type="entry name" value="DNA/RNA_endonuclease_AS"/>
</dbReference>
<dbReference type="GO" id="GO:0016787">
    <property type="term" value="F:hydrolase activity"/>
    <property type="evidence" value="ECO:0007669"/>
    <property type="project" value="UniProtKB-KW"/>
</dbReference>
<feature type="binding site" evidence="9">
    <location>
        <position position="235"/>
    </location>
    <ligand>
        <name>Mg(2+)</name>
        <dbReference type="ChEBI" id="CHEBI:18420"/>
        <note>catalytic</note>
    </ligand>
</feature>
<dbReference type="PANTHER" id="PTHR13966:SF5">
    <property type="entry name" value="ENDONUCLEASE G, MITOCHONDRIAL"/>
    <property type="match status" value="1"/>
</dbReference>
<dbReference type="GO" id="GO:0046872">
    <property type="term" value="F:metal ion binding"/>
    <property type="evidence" value="ECO:0007669"/>
    <property type="project" value="UniProtKB-KW"/>
</dbReference>
<dbReference type="PROSITE" id="PS01070">
    <property type="entry name" value="NUCLEASE_NON_SPEC"/>
    <property type="match status" value="1"/>
</dbReference>
<keyword evidence="16" id="KW-1185">Reference proteome</keyword>
<feature type="active site" description="Proton acceptor" evidence="8">
    <location>
        <position position="204"/>
    </location>
</feature>